<dbReference type="RefSeq" id="XP_031377993.1">
    <property type="nucleotide sequence ID" value="XM_031522133.1"/>
</dbReference>
<protein>
    <submittedName>
        <fullName evidence="3">Style cell-cycle inhibitor 1-A isoform X2</fullName>
    </submittedName>
</protein>
<reference evidence="2" key="1">
    <citation type="journal article" date="2020" name="Plant Biotechnol. J.">
        <title>The pomegranate (Punica granatum L.) draft genome dissects genetic divergence between soft- and hard-seeded cultivars.</title>
        <authorList>
            <person name="Luo X."/>
            <person name="Li H."/>
            <person name="Wu Z."/>
            <person name="Yao W."/>
            <person name="Zhao P."/>
            <person name="Cao D."/>
            <person name="Yu H."/>
            <person name="Li K."/>
            <person name="Poudel K."/>
            <person name="Zhao D."/>
            <person name="Zhang F."/>
            <person name="Xia X."/>
            <person name="Chen L."/>
            <person name="Wang Q."/>
            <person name="Jing D."/>
            <person name="Cao S."/>
        </authorList>
    </citation>
    <scope>NUCLEOTIDE SEQUENCE [LARGE SCALE GENOMIC DNA]</scope>
    <source>
        <strain evidence="2">cv. Tunisia</strain>
    </source>
</reference>
<evidence type="ECO:0000313" key="3">
    <source>
        <dbReference type="RefSeq" id="XP_031377993.1"/>
    </source>
</evidence>
<dbReference type="PANTHER" id="PTHR34117">
    <property type="entry name" value="STYLE CELL-CYCLE INHIBITOR 1"/>
    <property type="match status" value="1"/>
</dbReference>
<dbReference type="PANTHER" id="PTHR34117:SF1">
    <property type="entry name" value="STYLE CELL-CYCLE INHIBITOR 1"/>
    <property type="match status" value="1"/>
</dbReference>
<gene>
    <name evidence="3" type="primary">LOC116193312</name>
</gene>
<dbReference type="InterPro" id="IPR044688">
    <property type="entry name" value="SCI-1-like"/>
</dbReference>
<accession>A0A6P8CAB8</accession>
<evidence type="ECO:0000256" key="1">
    <source>
        <dbReference type="SAM" id="MobiDB-lite"/>
    </source>
</evidence>
<feature type="compositionally biased region" description="Basic residues" evidence="1">
    <location>
        <begin position="30"/>
        <end position="59"/>
    </location>
</feature>
<organism evidence="2 3">
    <name type="scientific">Punica granatum</name>
    <name type="common">Pomegranate</name>
    <dbReference type="NCBI Taxonomy" id="22663"/>
    <lineage>
        <taxon>Eukaryota</taxon>
        <taxon>Viridiplantae</taxon>
        <taxon>Streptophyta</taxon>
        <taxon>Embryophyta</taxon>
        <taxon>Tracheophyta</taxon>
        <taxon>Spermatophyta</taxon>
        <taxon>Magnoliopsida</taxon>
        <taxon>eudicotyledons</taxon>
        <taxon>Gunneridae</taxon>
        <taxon>Pentapetalae</taxon>
        <taxon>rosids</taxon>
        <taxon>malvids</taxon>
        <taxon>Myrtales</taxon>
        <taxon>Lythraceae</taxon>
        <taxon>Punica</taxon>
    </lineage>
</organism>
<name>A0A6P8CAB8_PUNGR</name>
<dbReference type="AlphaFoldDB" id="A0A6P8CAB8"/>
<feature type="compositionally biased region" description="Basic and acidic residues" evidence="1">
    <location>
        <begin position="19"/>
        <end position="29"/>
    </location>
</feature>
<proteinExistence type="predicted"/>
<dbReference type="Proteomes" id="UP000515151">
    <property type="component" value="Chromosome 1"/>
</dbReference>
<evidence type="ECO:0000313" key="2">
    <source>
        <dbReference type="Proteomes" id="UP000515151"/>
    </source>
</evidence>
<reference evidence="3" key="2">
    <citation type="submission" date="2025-08" db="UniProtKB">
        <authorList>
            <consortium name="RefSeq"/>
        </authorList>
    </citation>
    <scope>IDENTIFICATION</scope>
    <source>
        <tissue evidence="3">Leaf</tissue>
    </source>
</reference>
<dbReference type="GeneID" id="116193312"/>
<keyword evidence="2" id="KW-1185">Reference proteome</keyword>
<feature type="region of interest" description="Disordered" evidence="1">
    <location>
        <begin position="1"/>
        <end position="62"/>
    </location>
</feature>
<sequence>MCCLDEGRSKRHRTAEDEEGKKSTESDRKEKRHKHRSDKEKKKKDKHKSEHHKRHRHSKHDFQEISSEDYFLKNNEFAAWLKEEKDVFFSDLSSGSSRALFEDFVKAWNSQDLETRYYEGIASGPRTAHNWKIKK</sequence>